<accession>A0AAE0A9A1</accession>
<dbReference type="AlphaFoldDB" id="A0AAE0A9A1"/>
<name>A0AAE0A9A1_9ROSI</name>
<dbReference type="EMBL" id="JANJYJ010000006">
    <property type="protein sequence ID" value="KAK3206430.1"/>
    <property type="molecule type" value="Genomic_DNA"/>
</dbReference>
<evidence type="ECO:0000313" key="1">
    <source>
        <dbReference type="EMBL" id="KAK3206430.1"/>
    </source>
</evidence>
<dbReference type="Proteomes" id="UP001281410">
    <property type="component" value="Unassembled WGS sequence"/>
</dbReference>
<keyword evidence="2" id="KW-1185">Reference proteome</keyword>
<evidence type="ECO:0000313" key="2">
    <source>
        <dbReference type="Proteomes" id="UP001281410"/>
    </source>
</evidence>
<sequence length="131" mass="15227">MLAKWIWRFGRGEETLWRKVLCSKYKKQEGSMFWNWAGTKKPSLFIKSVTSLLNEGSRTAQVINDGFLTVVGKRDRVDFWNDLKVESKPLKEVFPRCFALAEVNEGVLGNFGDLSDQTWVWNISKRRPPLD</sequence>
<proteinExistence type="predicted"/>
<protein>
    <submittedName>
        <fullName evidence="1">Uncharacterized protein</fullName>
    </submittedName>
</protein>
<reference evidence="1" key="1">
    <citation type="journal article" date="2023" name="Plant J.">
        <title>Genome sequences and population genomics provide insights into the demographic history, inbreeding, and mutation load of two 'living fossil' tree species of Dipteronia.</title>
        <authorList>
            <person name="Feng Y."/>
            <person name="Comes H.P."/>
            <person name="Chen J."/>
            <person name="Zhu S."/>
            <person name="Lu R."/>
            <person name="Zhang X."/>
            <person name="Li P."/>
            <person name="Qiu J."/>
            <person name="Olsen K.M."/>
            <person name="Qiu Y."/>
        </authorList>
    </citation>
    <scope>NUCLEOTIDE SEQUENCE</scope>
    <source>
        <strain evidence="1">NBL</strain>
    </source>
</reference>
<organism evidence="1 2">
    <name type="scientific">Dipteronia sinensis</name>
    <dbReference type="NCBI Taxonomy" id="43782"/>
    <lineage>
        <taxon>Eukaryota</taxon>
        <taxon>Viridiplantae</taxon>
        <taxon>Streptophyta</taxon>
        <taxon>Embryophyta</taxon>
        <taxon>Tracheophyta</taxon>
        <taxon>Spermatophyta</taxon>
        <taxon>Magnoliopsida</taxon>
        <taxon>eudicotyledons</taxon>
        <taxon>Gunneridae</taxon>
        <taxon>Pentapetalae</taxon>
        <taxon>rosids</taxon>
        <taxon>malvids</taxon>
        <taxon>Sapindales</taxon>
        <taxon>Sapindaceae</taxon>
        <taxon>Hippocastanoideae</taxon>
        <taxon>Acereae</taxon>
        <taxon>Dipteronia</taxon>
    </lineage>
</organism>
<comment type="caution">
    <text evidence="1">The sequence shown here is derived from an EMBL/GenBank/DDBJ whole genome shotgun (WGS) entry which is preliminary data.</text>
</comment>
<gene>
    <name evidence="1" type="ORF">Dsin_020476</name>
</gene>